<dbReference type="Proteomes" id="UP000713880">
    <property type="component" value="Unassembled WGS sequence"/>
</dbReference>
<dbReference type="GO" id="GO:0017101">
    <property type="term" value="C:aminoacyl-tRNA synthetase multienzyme complex"/>
    <property type="evidence" value="ECO:0007669"/>
    <property type="project" value="TreeGrafter"/>
</dbReference>
<dbReference type="GO" id="GO:0005737">
    <property type="term" value="C:cytoplasm"/>
    <property type="evidence" value="ECO:0007669"/>
    <property type="project" value="UniProtKB-SubCell"/>
</dbReference>
<dbReference type="Gene3D" id="3.30.930.10">
    <property type="entry name" value="Bira Bifunctional Protein, Domain 2"/>
    <property type="match status" value="1"/>
</dbReference>
<dbReference type="SUPFAM" id="SSF55681">
    <property type="entry name" value="Class II aaRS and biotin synthetases"/>
    <property type="match status" value="1"/>
</dbReference>
<dbReference type="InterPro" id="IPR006195">
    <property type="entry name" value="aa-tRNA-synth_II"/>
</dbReference>
<gene>
    <name evidence="8" type="primary">proS</name>
    <name evidence="9" type="ORF">H6A13_10040</name>
</gene>
<dbReference type="InterPro" id="IPR002314">
    <property type="entry name" value="aa-tRNA-synt_IIb"/>
</dbReference>
<organism evidence="9 10">
    <name type="scientific">Mordavella massiliensis</name>
    <dbReference type="NCBI Taxonomy" id="1871024"/>
    <lineage>
        <taxon>Bacteria</taxon>
        <taxon>Bacillati</taxon>
        <taxon>Bacillota</taxon>
        <taxon>Clostridia</taxon>
        <taxon>Eubacteriales</taxon>
        <taxon>Clostridiaceae</taxon>
        <taxon>Mordavella</taxon>
    </lineage>
</organism>
<reference evidence="9" key="1">
    <citation type="submission" date="2020-08" db="EMBL/GenBank/DDBJ databases">
        <authorList>
            <person name="Cejkova D."/>
            <person name="Kubasova T."/>
            <person name="Jahodarova E."/>
            <person name="Rychlik I."/>
        </authorList>
    </citation>
    <scope>NUCLEOTIDE SEQUENCE</scope>
    <source>
        <strain evidence="9">An420c</strain>
    </source>
</reference>
<dbReference type="GO" id="GO:0140096">
    <property type="term" value="F:catalytic activity, acting on a protein"/>
    <property type="evidence" value="ECO:0007669"/>
    <property type="project" value="UniProtKB-ARBA"/>
</dbReference>
<dbReference type="GO" id="GO:0016740">
    <property type="term" value="F:transferase activity"/>
    <property type="evidence" value="ECO:0007669"/>
    <property type="project" value="UniProtKB-ARBA"/>
</dbReference>
<comment type="subunit">
    <text evidence="8">Homodimer.</text>
</comment>
<dbReference type="HAMAP" id="MF_01571">
    <property type="entry name" value="Pro_tRNA_synth_type3"/>
    <property type="match status" value="1"/>
</dbReference>
<dbReference type="InterPro" id="IPR004154">
    <property type="entry name" value="Anticodon-bd"/>
</dbReference>
<dbReference type="CDD" id="cd00862">
    <property type="entry name" value="ProRS_anticodon_zinc"/>
    <property type="match status" value="1"/>
</dbReference>
<comment type="subcellular location">
    <subcellularLocation>
        <location evidence="8">Cytoplasm</location>
    </subcellularLocation>
</comment>
<dbReference type="FunFam" id="3.30.930.10:FF:000037">
    <property type="entry name" value="Proline--tRNA ligase"/>
    <property type="match status" value="1"/>
</dbReference>
<protein>
    <recommendedName>
        <fullName evidence="8">Proline--tRNA ligase</fullName>
        <ecNumber evidence="8">6.1.1.15</ecNumber>
    </recommendedName>
    <alternativeName>
        <fullName evidence="8">Prolyl-tRNA synthetase</fullName>
        <shortName evidence="8">ProRS</shortName>
    </alternativeName>
</protein>
<dbReference type="SUPFAM" id="SSF64586">
    <property type="entry name" value="C-terminal domain of ProRS"/>
    <property type="match status" value="1"/>
</dbReference>
<evidence type="ECO:0000313" key="10">
    <source>
        <dbReference type="Proteomes" id="UP000713880"/>
    </source>
</evidence>
<dbReference type="EC" id="6.1.1.15" evidence="8"/>
<comment type="domain">
    <text evidence="8">Consists of three domains: the N-terminal catalytic domain, the anticodon-binding domain and the C-terminal extension.</text>
</comment>
<sequence>MAKEKLVKNITPRDENFAQWYTDVVREANLCDYSSVKGCLNYLPNGYAIWELIQADLDRRFKETGVENVYLPVLIPESLLEKEADHVEGFAPEVAWVTHGGMERLQERMCIRPTSETLFCDLWAKTVRSYRDLPKVWNQWNSVLRWEKTTRPFLRSREFLWQEGHTLHATYEEAEARTIQMWEVYKDCYRETMAIPFVAGRKAENEKFAGAQDTYTIEALMHDGKALQSATSHFFGSGFPDAFGIKYVDKNNQLQSAYETSWGWSTRSIGALIMVHGDDDGLVLPPHVAPVECRIIPIAQHKEGVLEKSYALYEELKKAGYRVKIDDSDKSTGWKFSEQEILGIPTRIEIGPKDLEKNQVVVVRRDNREKIVVSLDEIAVKLREILEQEQQDMYDRANQFLQNHIDTAVTMDEMVEKFKENRGFVKACWCGDPECEGEVKYATGGAATRCLIEDEEMISDKCIWCGKPAKHMVYWGKSY</sequence>
<proteinExistence type="inferred from homology"/>
<dbReference type="GO" id="GO:0004827">
    <property type="term" value="F:proline-tRNA ligase activity"/>
    <property type="evidence" value="ECO:0007669"/>
    <property type="project" value="UniProtKB-UniRule"/>
</dbReference>
<keyword evidence="5 8" id="KW-0648">Protein biosynthesis</keyword>
<evidence type="ECO:0000256" key="8">
    <source>
        <dbReference type="HAMAP-Rule" id="MF_01571"/>
    </source>
</evidence>
<dbReference type="InterPro" id="IPR033721">
    <property type="entry name" value="ProRS_core_arch_euk"/>
</dbReference>
<dbReference type="InterPro" id="IPR004499">
    <property type="entry name" value="Pro-tRNA-ligase_IIa_arc-type"/>
</dbReference>
<evidence type="ECO:0000256" key="3">
    <source>
        <dbReference type="ARBA" id="ARBA00022741"/>
    </source>
</evidence>
<comment type="similarity">
    <text evidence="8">Belongs to the class-II aminoacyl-tRNA synthetase family. ProS type 3 subfamily.</text>
</comment>
<dbReference type="InterPro" id="IPR002316">
    <property type="entry name" value="Pro-tRNA-ligase_IIa"/>
</dbReference>
<dbReference type="PROSITE" id="PS50862">
    <property type="entry name" value="AA_TRNA_LIGASE_II"/>
    <property type="match status" value="1"/>
</dbReference>
<dbReference type="AlphaFoldDB" id="A0A938XD14"/>
<dbReference type="InterPro" id="IPR045864">
    <property type="entry name" value="aa-tRNA-synth_II/BPL/LPL"/>
</dbReference>
<dbReference type="RefSeq" id="WP_204909446.1">
    <property type="nucleotide sequence ID" value="NZ_JACJLV010000035.1"/>
</dbReference>
<reference evidence="9" key="2">
    <citation type="journal article" date="2021" name="Sci. Rep.">
        <title>The distribution of antibiotic resistance genes in chicken gut microbiota commensals.</title>
        <authorList>
            <person name="Juricova H."/>
            <person name="Matiasovicova J."/>
            <person name="Kubasova T."/>
            <person name="Cejkova D."/>
            <person name="Rychlik I."/>
        </authorList>
    </citation>
    <scope>NUCLEOTIDE SEQUENCE</scope>
    <source>
        <strain evidence="9">An420c</strain>
    </source>
</reference>
<evidence type="ECO:0000256" key="2">
    <source>
        <dbReference type="ARBA" id="ARBA00022598"/>
    </source>
</evidence>
<accession>A0A938XD14</accession>
<keyword evidence="6 8" id="KW-0030">Aminoacyl-tRNA synthetase</keyword>
<evidence type="ECO:0000256" key="5">
    <source>
        <dbReference type="ARBA" id="ARBA00022917"/>
    </source>
</evidence>
<dbReference type="Pfam" id="PF09180">
    <property type="entry name" value="ProRS-C_1"/>
    <property type="match status" value="1"/>
</dbReference>
<evidence type="ECO:0000256" key="1">
    <source>
        <dbReference type="ARBA" id="ARBA00022490"/>
    </source>
</evidence>
<dbReference type="PANTHER" id="PTHR43382:SF2">
    <property type="entry name" value="BIFUNCTIONAL GLUTAMATE_PROLINE--TRNA LIGASE"/>
    <property type="match status" value="1"/>
</dbReference>
<dbReference type="CDD" id="cd00778">
    <property type="entry name" value="ProRS_core_arch_euk"/>
    <property type="match status" value="1"/>
</dbReference>
<name>A0A938XD14_9CLOT</name>
<dbReference type="Pfam" id="PF00587">
    <property type="entry name" value="tRNA-synt_2b"/>
    <property type="match status" value="1"/>
</dbReference>
<comment type="function">
    <text evidence="8">Catalyzes the attachment of proline to tRNA(Pro) in a two-step reaction: proline is first activated by ATP to form Pro-AMP and then transferred to the acceptor end of tRNA(Pro).</text>
</comment>
<dbReference type="Pfam" id="PF03129">
    <property type="entry name" value="HGTP_anticodon"/>
    <property type="match status" value="1"/>
</dbReference>
<dbReference type="Gene3D" id="3.30.110.30">
    <property type="entry name" value="C-terminal domain of ProRS"/>
    <property type="match status" value="1"/>
</dbReference>
<dbReference type="GO" id="GO:0005524">
    <property type="term" value="F:ATP binding"/>
    <property type="evidence" value="ECO:0007669"/>
    <property type="project" value="UniProtKB-UniRule"/>
</dbReference>
<evidence type="ECO:0000313" key="9">
    <source>
        <dbReference type="EMBL" id="MBM6827428.1"/>
    </source>
</evidence>
<evidence type="ECO:0000256" key="7">
    <source>
        <dbReference type="ARBA" id="ARBA00047671"/>
    </source>
</evidence>
<dbReference type="EMBL" id="JACJLV010000035">
    <property type="protein sequence ID" value="MBM6827428.1"/>
    <property type="molecule type" value="Genomic_DNA"/>
</dbReference>
<dbReference type="InterPro" id="IPR017449">
    <property type="entry name" value="Pro-tRNA_synth_II"/>
</dbReference>
<comment type="caution">
    <text evidence="9">The sequence shown here is derived from an EMBL/GenBank/DDBJ whole genome shotgun (WGS) entry which is preliminary data.</text>
</comment>
<dbReference type="SMART" id="SM00946">
    <property type="entry name" value="ProRS-C_1"/>
    <property type="match status" value="1"/>
</dbReference>
<dbReference type="GO" id="GO:0006433">
    <property type="term" value="P:prolyl-tRNA aminoacylation"/>
    <property type="evidence" value="ECO:0007669"/>
    <property type="project" value="UniProtKB-UniRule"/>
</dbReference>
<keyword evidence="3 8" id="KW-0547">Nucleotide-binding</keyword>
<comment type="catalytic activity">
    <reaction evidence="7 8">
        <text>tRNA(Pro) + L-proline + ATP = L-prolyl-tRNA(Pro) + AMP + diphosphate</text>
        <dbReference type="Rhea" id="RHEA:14305"/>
        <dbReference type="Rhea" id="RHEA-COMP:9700"/>
        <dbReference type="Rhea" id="RHEA-COMP:9702"/>
        <dbReference type="ChEBI" id="CHEBI:30616"/>
        <dbReference type="ChEBI" id="CHEBI:33019"/>
        <dbReference type="ChEBI" id="CHEBI:60039"/>
        <dbReference type="ChEBI" id="CHEBI:78442"/>
        <dbReference type="ChEBI" id="CHEBI:78532"/>
        <dbReference type="ChEBI" id="CHEBI:456215"/>
        <dbReference type="EC" id="6.1.1.15"/>
    </reaction>
</comment>
<dbReference type="SUPFAM" id="SSF52954">
    <property type="entry name" value="Class II aaRS ABD-related"/>
    <property type="match status" value="1"/>
</dbReference>
<dbReference type="PANTHER" id="PTHR43382">
    <property type="entry name" value="PROLYL-TRNA SYNTHETASE"/>
    <property type="match status" value="1"/>
</dbReference>
<dbReference type="PRINTS" id="PR01046">
    <property type="entry name" value="TRNASYNTHPRO"/>
</dbReference>
<keyword evidence="2 8" id="KW-0436">Ligase</keyword>
<dbReference type="Gene3D" id="3.40.50.800">
    <property type="entry name" value="Anticodon-binding domain"/>
    <property type="match status" value="1"/>
</dbReference>
<keyword evidence="4 8" id="KW-0067">ATP-binding</keyword>
<dbReference type="InterPro" id="IPR016061">
    <property type="entry name" value="Pro-tRNA_ligase_II_C"/>
</dbReference>
<evidence type="ECO:0000256" key="4">
    <source>
        <dbReference type="ARBA" id="ARBA00022840"/>
    </source>
</evidence>
<dbReference type="NCBIfam" id="TIGR00408">
    <property type="entry name" value="proS_fam_I"/>
    <property type="match status" value="1"/>
</dbReference>
<keyword evidence="10" id="KW-1185">Reference proteome</keyword>
<evidence type="ECO:0000256" key="6">
    <source>
        <dbReference type="ARBA" id="ARBA00023146"/>
    </source>
</evidence>
<keyword evidence="1 8" id="KW-0963">Cytoplasm</keyword>
<dbReference type="InterPro" id="IPR036621">
    <property type="entry name" value="Anticodon-bd_dom_sf"/>
</dbReference>